<feature type="domain" description="NADPH-dependent FMN reductase-like" evidence="1">
    <location>
        <begin position="23"/>
        <end position="169"/>
    </location>
</feature>
<dbReference type="Pfam" id="PF03358">
    <property type="entry name" value="FMN_red"/>
    <property type="match status" value="1"/>
</dbReference>
<reference evidence="2 3" key="1">
    <citation type="submission" date="2016-10" db="EMBL/GenBank/DDBJ databases">
        <authorList>
            <person name="de Groot N.N."/>
        </authorList>
    </citation>
    <scope>NUCLEOTIDE SEQUENCE [LARGE SCALE GENOMIC DNA]</scope>
    <source>
        <strain evidence="2 3">CGMCC 4.6945</strain>
    </source>
</reference>
<dbReference type="Gene3D" id="3.40.50.360">
    <property type="match status" value="1"/>
</dbReference>
<organism evidence="2 3">
    <name type="scientific">Cellulomonas marina</name>
    <dbReference type="NCBI Taxonomy" id="988821"/>
    <lineage>
        <taxon>Bacteria</taxon>
        <taxon>Bacillati</taxon>
        <taxon>Actinomycetota</taxon>
        <taxon>Actinomycetes</taxon>
        <taxon>Micrococcales</taxon>
        <taxon>Cellulomonadaceae</taxon>
        <taxon>Cellulomonas</taxon>
    </lineage>
</organism>
<sequence>MSQTTSAASPDDVGERPADLTALVLVGTLTPSPAPSSSELLGRQLLEALRPHGVTGTVVRLVDHDVKPGVQVDMGEGDAWPAIRQQVLAADVLVLATPIWMGQPSSVIKRALERLDAELSETDDEGRLLTYGKVAAVAVVGNEDGAHHLSAELFQALDDVGFTIPAQAVTYWVGEAMGGVDYQDLDPTPETVTSTTATVAAHTAHLARLLKGSPYPPS</sequence>
<name>A0A1I0YFH3_9CELL</name>
<evidence type="ECO:0000259" key="1">
    <source>
        <dbReference type="Pfam" id="PF03358"/>
    </source>
</evidence>
<dbReference type="SUPFAM" id="SSF52218">
    <property type="entry name" value="Flavoproteins"/>
    <property type="match status" value="1"/>
</dbReference>
<keyword evidence="3" id="KW-1185">Reference proteome</keyword>
<gene>
    <name evidence="2" type="ORF">SAMN05421867_10777</name>
</gene>
<dbReference type="GO" id="GO:0016491">
    <property type="term" value="F:oxidoreductase activity"/>
    <property type="evidence" value="ECO:0007669"/>
    <property type="project" value="InterPro"/>
</dbReference>
<dbReference type="Proteomes" id="UP000199012">
    <property type="component" value="Unassembled WGS sequence"/>
</dbReference>
<dbReference type="AlphaFoldDB" id="A0A1I0YFH3"/>
<dbReference type="InterPro" id="IPR005025">
    <property type="entry name" value="FMN_Rdtase-like_dom"/>
</dbReference>
<evidence type="ECO:0000313" key="2">
    <source>
        <dbReference type="EMBL" id="SFB11260.1"/>
    </source>
</evidence>
<dbReference type="EMBL" id="FOKA01000007">
    <property type="protein sequence ID" value="SFB11260.1"/>
    <property type="molecule type" value="Genomic_DNA"/>
</dbReference>
<dbReference type="InterPro" id="IPR029039">
    <property type="entry name" value="Flavoprotein-like_sf"/>
</dbReference>
<evidence type="ECO:0000313" key="3">
    <source>
        <dbReference type="Proteomes" id="UP000199012"/>
    </source>
</evidence>
<proteinExistence type="predicted"/>
<dbReference type="STRING" id="988821.SAMN05421867_10777"/>
<protein>
    <submittedName>
        <fullName evidence="2">Multimeric flavodoxin WrbA</fullName>
    </submittedName>
</protein>
<dbReference type="RefSeq" id="WP_090032588.1">
    <property type="nucleotide sequence ID" value="NZ_BONM01000008.1"/>
</dbReference>
<accession>A0A1I0YFH3</accession>
<dbReference type="OrthoDB" id="8853249at2"/>